<name>A0A2S4PXP4_9PEZI</name>
<protein>
    <recommendedName>
        <fullName evidence="3">Pentatricopeptide repeat-containing protein-mitochondrial domain-containing protein</fullName>
    </recommendedName>
</protein>
<comment type="caution">
    <text evidence="4">The sequence shown here is derived from an EMBL/GenBank/DDBJ whole genome shotgun (WGS) entry which is preliminary data.</text>
</comment>
<dbReference type="STRING" id="225359.A0A2S4PXP4"/>
<keyword evidence="1" id="KW-0677">Repeat</keyword>
<dbReference type="PANTHER" id="PTHR47939:SF13">
    <property type="entry name" value="OS03G0201400 PROTEIN"/>
    <property type="match status" value="1"/>
</dbReference>
<evidence type="ECO:0000259" key="3">
    <source>
        <dbReference type="Pfam" id="PF23276"/>
    </source>
</evidence>
<organism evidence="4 5">
    <name type="scientific">Erysiphe pulchra</name>
    <dbReference type="NCBI Taxonomy" id="225359"/>
    <lineage>
        <taxon>Eukaryota</taxon>
        <taxon>Fungi</taxon>
        <taxon>Dikarya</taxon>
        <taxon>Ascomycota</taxon>
        <taxon>Pezizomycotina</taxon>
        <taxon>Leotiomycetes</taxon>
        <taxon>Erysiphales</taxon>
        <taxon>Erysiphaceae</taxon>
        <taxon>Erysiphe</taxon>
    </lineage>
</organism>
<dbReference type="Proteomes" id="UP000237438">
    <property type="component" value="Unassembled WGS sequence"/>
</dbReference>
<dbReference type="AlphaFoldDB" id="A0A2S4PXP4"/>
<proteinExistence type="predicted"/>
<dbReference type="PROSITE" id="PS51375">
    <property type="entry name" value="PPR"/>
    <property type="match status" value="2"/>
</dbReference>
<sequence>MLARRVQEVDALYRCLCPSIDTITSSFSASLLQTVVYSAPLRRKPCQSRYHSKSLWALNSNLIKRTSRWISIIRPLHILNRRKTNSQTPPVSEAITQVPPLPLTKPLDDYAIGELHNLALDIDSGKSETPSVVYRIVDHLITVRKEKPSSLHYAALIRANASAYWGSAESVKDLLTEMDKLGIIKDSQVYHNVLLALAIHPDYLLRMEILDGMKKSWINLSSDDLHYLVIGLLRERQYEVALNKIEEMLQDNIDVKPWLLDIFMYQLCESEEYDEVFSLLKFRWDHSRNEIRSEVWHFLMDSFGKGLHLEGLRFIWRHRVQLGYLIPSDGMLSAVLNTAARHADPYLATSAASILSTRSALDPYHYEALIEAYAKSKDLKSAFRALCIMAKAGLNPDASNTRPLLACLSSDRKLPSLAWDVLTDIYSDGQTITITAINVILEASASHLNVDEAMLMYKKIHTICSGPNTATFNHILQALSKTVIPSKKEAMFLASEMKSLGIKPDKLTYDRLILVCIREKDYEDAFRYLDEMIKEGEGKNEGKGWWLREGTAQRCVMTTIVEGDPRGWHILAEMEMRKMKNFVKLQNWAKQNWKVKKDKMSKEKKIDDELI</sequence>
<dbReference type="Pfam" id="PF23276">
    <property type="entry name" value="TPR_24"/>
    <property type="match status" value="1"/>
</dbReference>
<dbReference type="OrthoDB" id="747253at2759"/>
<gene>
    <name evidence="4" type="ORF">EPUL_001754</name>
</gene>
<evidence type="ECO:0000256" key="2">
    <source>
        <dbReference type="PROSITE-ProRule" id="PRU00708"/>
    </source>
</evidence>
<dbReference type="NCBIfam" id="TIGR00756">
    <property type="entry name" value="PPR"/>
    <property type="match status" value="1"/>
</dbReference>
<keyword evidence="5" id="KW-1185">Reference proteome</keyword>
<evidence type="ECO:0000313" key="4">
    <source>
        <dbReference type="EMBL" id="POS86796.1"/>
    </source>
</evidence>
<evidence type="ECO:0000256" key="1">
    <source>
        <dbReference type="ARBA" id="ARBA00022737"/>
    </source>
</evidence>
<feature type="repeat" description="PPR" evidence="2">
    <location>
        <begin position="505"/>
        <end position="539"/>
    </location>
</feature>
<dbReference type="EMBL" id="PEDP01000249">
    <property type="protein sequence ID" value="POS86796.1"/>
    <property type="molecule type" value="Genomic_DNA"/>
</dbReference>
<dbReference type="PANTHER" id="PTHR47939">
    <property type="entry name" value="MEMBRANE-ASSOCIATED SALT-INDUCIBLE PROTEIN-LIKE"/>
    <property type="match status" value="1"/>
</dbReference>
<dbReference type="InterPro" id="IPR057027">
    <property type="entry name" value="TPR_mt"/>
</dbReference>
<dbReference type="InterPro" id="IPR002885">
    <property type="entry name" value="PPR_rpt"/>
</dbReference>
<reference evidence="4 5" key="1">
    <citation type="submission" date="2017-10" db="EMBL/GenBank/DDBJ databases">
        <title>Development of genomic resources for the powdery mildew, Erysiphe pulchra.</title>
        <authorList>
            <person name="Wadl P.A."/>
            <person name="Mack B.M."/>
            <person name="Moore G."/>
            <person name="Beltz S.B."/>
        </authorList>
    </citation>
    <scope>NUCLEOTIDE SEQUENCE [LARGE SCALE GENOMIC DNA]</scope>
    <source>
        <strain evidence="4">Cflorida</strain>
    </source>
</reference>
<feature type="repeat" description="PPR" evidence="2">
    <location>
        <begin position="362"/>
        <end position="396"/>
    </location>
</feature>
<accession>A0A2S4PXP4</accession>
<dbReference type="Gene3D" id="1.25.40.10">
    <property type="entry name" value="Tetratricopeptide repeat domain"/>
    <property type="match status" value="3"/>
</dbReference>
<dbReference type="InterPro" id="IPR011990">
    <property type="entry name" value="TPR-like_helical_dom_sf"/>
</dbReference>
<dbReference type="Pfam" id="PF13812">
    <property type="entry name" value="PPR_3"/>
    <property type="match status" value="1"/>
</dbReference>
<feature type="domain" description="Pentatricopeptide repeat-containing protein-mitochondrial" evidence="3">
    <location>
        <begin position="329"/>
        <end position="460"/>
    </location>
</feature>
<evidence type="ECO:0000313" key="5">
    <source>
        <dbReference type="Proteomes" id="UP000237438"/>
    </source>
</evidence>
<dbReference type="InterPro" id="IPR050667">
    <property type="entry name" value="PPR-containing_protein"/>
</dbReference>